<dbReference type="AlphaFoldDB" id="A0AAV4TS12"/>
<reference evidence="4 5" key="1">
    <citation type="submission" date="2021-06" db="EMBL/GenBank/DDBJ databases">
        <title>Caerostris extrusa draft genome.</title>
        <authorList>
            <person name="Kono N."/>
            <person name="Arakawa K."/>
        </authorList>
    </citation>
    <scope>NUCLEOTIDE SEQUENCE [LARGE SCALE GENOMIC DNA]</scope>
</reference>
<comment type="caution">
    <text evidence="4">The sequence shown here is derived from an EMBL/GenBank/DDBJ whole genome shotgun (WGS) entry which is preliminary data.</text>
</comment>
<evidence type="ECO:0000256" key="1">
    <source>
        <dbReference type="ARBA" id="ARBA00022737"/>
    </source>
</evidence>
<dbReference type="SUPFAM" id="SSF48726">
    <property type="entry name" value="Immunoglobulin"/>
    <property type="match status" value="1"/>
</dbReference>
<accession>A0AAV4TS12</accession>
<dbReference type="SMART" id="SM00408">
    <property type="entry name" value="IGc2"/>
    <property type="match status" value="1"/>
</dbReference>
<dbReference type="PANTHER" id="PTHR44170">
    <property type="entry name" value="PROTEIN SIDEKICK"/>
    <property type="match status" value="1"/>
</dbReference>
<dbReference type="EMBL" id="BPLR01011781">
    <property type="protein sequence ID" value="GIY48985.1"/>
    <property type="molecule type" value="Genomic_DNA"/>
</dbReference>
<evidence type="ECO:0000313" key="4">
    <source>
        <dbReference type="EMBL" id="GIY48985.1"/>
    </source>
</evidence>
<keyword evidence="5" id="KW-1185">Reference proteome</keyword>
<gene>
    <name evidence="4" type="primary">Dscam2</name>
    <name evidence="4" type="ORF">CEXT_385871</name>
</gene>
<name>A0AAV4TS12_CAEEX</name>
<dbReference type="InterPro" id="IPR003598">
    <property type="entry name" value="Ig_sub2"/>
</dbReference>
<evidence type="ECO:0000313" key="5">
    <source>
        <dbReference type="Proteomes" id="UP001054945"/>
    </source>
</evidence>
<evidence type="ECO:0000259" key="3">
    <source>
        <dbReference type="PROSITE" id="PS50835"/>
    </source>
</evidence>
<dbReference type="Gene3D" id="2.60.40.10">
    <property type="entry name" value="Immunoglobulins"/>
    <property type="match status" value="2"/>
</dbReference>
<dbReference type="PROSITE" id="PS50835">
    <property type="entry name" value="IG_LIKE"/>
    <property type="match status" value="1"/>
</dbReference>
<dbReference type="InterPro" id="IPR013783">
    <property type="entry name" value="Ig-like_fold"/>
</dbReference>
<dbReference type="GO" id="GO:0098609">
    <property type="term" value="P:cell-cell adhesion"/>
    <property type="evidence" value="ECO:0007669"/>
    <property type="project" value="TreeGrafter"/>
</dbReference>
<dbReference type="SMART" id="SM00409">
    <property type="entry name" value="IG"/>
    <property type="match status" value="2"/>
</dbReference>
<dbReference type="Pfam" id="PF13927">
    <property type="entry name" value="Ig_3"/>
    <property type="match status" value="1"/>
</dbReference>
<feature type="domain" description="Ig-like" evidence="3">
    <location>
        <begin position="183"/>
        <end position="272"/>
    </location>
</feature>
<dbReference type="Proteomes" id="UP001054945">
    <property type="component" value="Unassembled WGS sequence"/>
</dbReference>
<dbReference type="InterPro" id="IPR003599">
    <property type="entry name" value="Ig_sub"/>
</dbReference>
<evidence type="ECO:0000256" key="2">
    <source>
        <dbReference type="ARBA" id="ARBA00023157"/>
    </source>
</evidence>
<protein>
    <submittedName>
        <fullName evidence="4">Down syndrome cell adhesion molecule-like protein Dscam2</fullName>
    </submittedName>
</protein>
<dbReference type="PANTHER" id="PTHR44170:SF6">
    <property type="entry name" value="CONTACTIN"/>
    <property type="match status" value="1"/>
</dbReference>
<dbReference type="InterPro" id="IPR007110">
    <property type="entry name" value="Ig-like_dom"/>
</dbReference>
<proteinExistence type="predicted"/>
<dbReference type="GO" id="GO:0016020">
    <property type="term" value="C:membrane"/>
    <property type="evidence" value="ECO:0007669"/>
    <property type="project" value="UniProtKB-SubCell"/>
</dbReference>
<dbReference type="InterPro" id="IPR036179">
    <property type="entry name" value="Ig-like_dom_sf"/>
</dbReference>
<keyword evidence="1" id="KW-0677">Repeat</keyword>
<organism evidence="4 5">
    <name type="scientific">Caerostris extrusa</name>
    <name type="common">Bark spider</name>
    <name type="synonym">Caerostris bankana</name>
    <dbReference type="NCBI Taxonomy" id="172846"/>
    <lineage>
        <taxon>Eukaryota</taxon>
        <taxon>Metazoa</taxon>
        <taxon>Ecdysozoa</taxon>
        <taxon>Arthropoda</taxon>
        <taxon>Chelicerata</taxon>
        <taxon>Arachnida</taxon>
        <taxon>Araneae</taxon>
        <taxon>Araneomorphae</taxon>
        <taxon>Entelegynae</taxon>
        <taxon>Araneoidea</taxon>
        <taxon>Araneidae</taxon>
        <taxon>Caerostris</taxon>
    </lineage>
</organism>
<keyword evidence="2" id="KW-1015">Disulfide bond</keyword>
<sequence length="274" mass="31509">MIDNGASIHDEANHCNILQFCLNFICHHVATKFQREYCYFGNRYATPQRTRTCSILSDTNSIGGVDADESMTIFSMCPIRRSHCCQSKYEIHLFDEFVLRGNMAVLRCPVPSFVSDYVRVNLLGKRKYGMLENGDLYFRDVSERDSTFSFRCHTENLITREKRLAQITLKLLLRVKPHHNQPPRIIRRSTRVRANSGHRATLTCISQAHPVPVYRWHRSVGGQRILSEVDPSVRQEGGVLIFNKVSRNDAGRYSCHVSNTVGEDRGRYGIVSRR</sequence>